<dbReference type="Pfam" id="PF02371">
    <property type="entry name" value="Transposase_20"/>
    <property type="match status" value="1"/>
</dbReference>
<accession>A0ABU0T5T3</accession>
<dbReference type="InterPro" id="IPR002525">
    <property type="entry name" value="Transp_IS110-like_N"/>
</dbReference>
<feature type="domain" description="Transposase IS116/IS110/IS902 C-terminal" evidence="2">
    <location>
        <begin position="276"/>
        <end position="361"/>
    </location>
</feature>
<proteinExistence type="predicted"/>
<keyword evidence="8" id="KW-1185">Reference proteome</keyword>
<sequence>MNDELAEGYVPEIWAGVDIGKTHHHCVVIDTEGKRLLSRRVANDESELLALISDVLEISREVLWAVDLNHGGAALLIGLLVSHGQPVAYLTGLAVHRASATYKGGEGKTDAKDAFVIADQARVRRDLGLLRPGDEIAVDLRTLTTRRLDAVFDRTRQINRLRAQLLEIFPALERALELTNRGPVMLLTGYQTPAGIRRAGASRIGTWLKNRKVRGAATLAKTAVEAAQAQQTALPGEKLAAAMVVRLAKGVMALDEEIAELDALIEARFREHPHAEVIRSLPGMGTKLAAEFIAATGGDMDAFGSSDRLAGFAGLAPRPRDSGRVSGNLRRPRRYHRGLLRTMYLSAMVSLQCCPVSKAFYDRKRSEGKGHKQALLALARRRLNVLWAMIRDGKQFHASPPVTLAA</sequence>
<dbReference type="InterPro" id="IPR047650">
    <property type="entry name" value="Transpos_IS110"/>
</dbReference>
<dbReference type="EMBL" id="JAUSZI010000002">
    <property type="protein sequence ID" value="MDQ1030297.1"/>
    <property type="molecule type" value="Genomic_DNA"/>
</dbReference>
<dbReference type="RefSeq" id="WP_307523192.1">
    <property type="nucleotide sequence ID" value="NZ_JAUSZI010000002.1"/>
</dbReference>
<evidence type="ECO:0000259" key="2">
    <source>
        <dbReference type="Pfam" id="PF02371"/>
    </source>
</evidence>
<dbReference type="PANTHER" id="PTHR33055">
    <property type="entry name" value="TRANSPOSASE FOR INSERTION SEQUENCE ELEMENT IS1111A"/>
    <property type="match status" value="1"/>
</dbReference>
<dbReference type="InterPro" id="IPR003346">
    <property type="entry name" value="Transposase_20"/>
</dbReference>
<reference evidence="6 8" key="1">
    <citation type="submission" date="2023-07" db="EMBL/GenBank/DDBJ databases">
        <title>Comparative genomics of wheat-associated soil bacteria to identify genetic determinants of phenazine resistance.</title>
        <authorList>
            <person name="Mouncey N."/>
        </authorList>
    </citation>
    <scope>NUCLEOTIDE SEQUENCE [LARGE SCALE GENOMIC DNA]</scope>
    <source>
        <strain evidence="6 8">V2I4</strain>
    </source>
</reference>
<evidence type="ECO:0000259" key="1">
    <source>
        <dbReference type="Pfam" id="PF01548"/>
    </source>
</evidence>
<dbReference type="EMBL" id="JAUSZI010000002">
    <property type="protein sequence ID" value="MDQ1028867.1"/>
    <property type="molecule type" value="Genomic_DNA"/>
</dbReference>
<name>A0ABU0T5T3_9ACTN</name>
<evidence type="ECO:0000313" key="4">
    <source>
        <dbReference type="EMBL" id="MDQ1028867.1"/>
    </source>
</evidence>
<evidence type="ECO:0000313" key="8">
    <source>
        <dbReference type="Proteomes" id="UP001230328"/>
    </source>
</evidence>
<evidence type="ECO:0000313" key="7">
    <source>
        <dbReference type="EMBL" id="MDQ1033474.1"/>
    </source>
</evidence>
<dbReference type="EMBL" id="JAUSZI010000002">
    <property type="protein sequence ID" value="MDQ1027887.1"/>
    <property type="molecule type" value="Genomic_DNA"/>
</dbReference>
<comment type="caution">
    <text evidence="6">The sequence shown here is derived from an EMBL/GenBank/DDBJ whole genome shotgun (WGS) entry which is preliminary data.</text>
</comment>
<evidence type="ECO:0000313" key="5">
    <source>
        <dbReference type="EMBL" id="MDQ1030297.1"/>
    </source>
</evidence>
<dbReference type="EMBL" id="JAUSZI010000002">
    <property type="protein sequence ID" value="MDQ1031168.1"/>
    <property type="molecule type" value="Genomic_DNA"/>
</dbReference>
<dbReference type="EMBL" id="JAUSZI010000002">
    <property type="protein sequence ID" value="MDQ1033474.1"/>
    <property type="molecule type" value="Genomic_DNA"/>
</dbReference>
<protein>
    <submittedName>
        <fullName evidence="6">Transposase</fullName>
    </submittedName>
</protein>
<dbReference type="PANTHER" id="PTHR33055:SF3">
    <property type="entry name" value="PUTATIVE TRANSPOSASE FOR IS117-RELATED"/>
    <property type="match status" value="1"/>
</dbReference>
<evidence type="ECO:0000313" key="3">
    <source>
        <dbReference type="EMBL" id="MDQ1027887.1"/>
    </source>
</evidence>
<gene>
    <name evidence="3" type="ORF">QF035_005469</name>
    <name evidence="4" type="ORF">QF035_006449</name>
    <name evidence="5" type="ORF">QF035_007879</name>
    <name evidence="6" type="ORF">QF035_008750</name>
    <name evidence="7" type="ORF">QF035_011056</name>
</gene>
<feature type="domain" description="Transposase IS110-like N-terminal" evidence="1">
    <location>
        <begin position="15"/>
        <end position="170"/>
    </location>
</feature>
<dbReference type="Proteomes" id="UP001230328">
    <property type="component" value="Unassembled WGS sequence"/>
</dbReference>
<evidence type="ECO:0000313" key="6">
    <source>
        <dbReference type="EMBL" id="MDQ1031168.1"/>
    </source>
</evidence>
<dbReference type="NCBIfam" id="NF033542">
    <property type="entry name" value="transpos_IS110"/>
    <property type="match status" value="1"/>
</dbReference>
<dbReference type="Pfam" id="PF01548">
    <property type="entry name" value="DEDD_Tnp_IS110"/>
    <property type="match status" value="1"/>
</dbReference>
<organism evidence="6 8">
    <name type="scientific">Streptomyces umbrinus</name>
    <dbReference type="NCBI Taxonomy" id="67370"/>
    <lineage>
        <taxon>Bacteria</taxon>
        <taxon>Bacillati</taxon>
        <taxon>Actinomycetota</taxon>
        <taxon>Actinomycetes</taxon>
        <taxon>Kitasatosporales</taxon>
        <taxon>Streptomycetaceae</taxon>
        <taxon>Streptomyces</taxon>
        <taxon>Streptomyces phaeochromogenes group</taxon>
    </lineage>
</organism>